<dbReference type="EMBL" id="RXIF01000001">
    <property type="protein sequence ID" value="RZN65625.1"/>
    <property type="molecule type" value="Genomic_DNA"/>
</dbReference>
<organism evidence="1 2">
    <name type="scientific">Methanoliparum thermophilum</name>
    <dbReference type="NCBI Taxonomy" id="2491083"/>
    <lineage>
        <taxon>Archaea</taxon>
        <taxon>Methanobacteriati</taxon>
        <taxon>Methanobacteriota</taxon>
        <taxon>Candidatus Methanoliparia</taxon>
        <taxon>Candidatus Methanoliparales</taxon>
        <taxon>Candidatus Methanoliparaceae</taxon>
        <taxon>Candidatus Methanoliparum</taxon>
    </lineage>
</organism>
<reference evidence="1 2" key="1">
    <citation type="journal article" date="2019" name="Nat. Microbiol.">
        <title>Wide diversity of methane and short-chain alkane metabolisms in uncultured archaea.</title>
        <authorList>
            <person name="Borrel G."/>
            <person name="Adam P.S."/>
            <person name="McKay L.J."/>
            <person name="Chen L.X."/>
            <person name="Sierra-Garcia I.N."/>
            <person name="Sieber C.M."/>
            <person name="Letourneur Q."/>
            <person name="Ghozlane A."/>
            <person name="Andersen G.L."/>
            <person name="Li W.J."/>
            <person name="Hallam S.J."/>
            <person name="Muyzer G."/>
            <person name="de Oliveira V.M."/>
            <person name="Inskeep W.P."/>
            <person name="Banfield J.F."/>
            <person name="Gribaldo S."/>
        </authorList>
    </citation>
    <scope>NUCLEOTIDE SEQUENCE [LARGE SCALE GENOMIC DNA]</scope>
    <source>
        <strain evidence="1">NM1a</strain>
    </source>
</reference>
<dbReference type="NCBIfam" id="NF038353">
    <property type="entry name" value="FxLYD_dom"/>
    <property type="match status" value="1"/>
</dbReference>
<name>A0A520KU28_METT2</name>
<dbReference type="Proteomes" id="UP000317158">
    <property type="component" value="Unassembled WGS sequence"/>
</dbReference>
<evidence type="ECO:0008006" key="3">
    <source>
        <dbReference type="Google" id="ProtNLM"/>
    </source>
</evidence>
<accession>A0A520KU28</accession>
<proteinExistence type="predicted"/>
<dbReference type="InterPro" id="IPR047676">
    <property type="entry name" value="FxLYD_dom"/>
</dbReference>
<gene>
    <name evidence="1" type="ORF">EF806_00090</name>
</gene>
<sequence length="94" mass="10808">MEVVDWNWENIFGDIGEPNYIKIKGMVKNNGTKTLENVKIRISAYDADGNFLGMGQNYLNPSIIPPGSKASFKVRINDARCENDLRIEYKFEYE</sequence>
<dbReference type="AlphaFoldDB" id="A0A520KU28"/>
<comment type="caution">
    <text evidence="1">The sequence shown here is derived from an EMBL/GenBank/DDBJ whole genome shotgun (WGS) entry which is preliminary data.</text>
</comment>
<evidence type="ECO:0000313" key="2">
    <source>
        <dbReference type="Proteomes" id="UP000317158"/>
    </source>
</evidence>
<protein>
    <recommendedName>
        <fullName evidence="3">CARDB domain-containing protein</fullName>
    </recommendedName>
</protein>
<evidence type="ECO:0000313" key="1">
    <source>
        <dbReference type="EMBL" id="RZN65625.1"/>
    </source>
</evidence>